<keyword evidence="2" id="KW-1185">Reference proteome</keyword>
<evidence type="ECO:0000256" key="1">
    <source>
        <dbReference type="SAM" id="MobiDB-lite"/>
    </source>
</evidence>
<evidence type="ECO:0000313" key="2">
    <source>
        <dbReference type="Proteomes" id="UP000095283"/>
    </source>
</evidence>
<dbReference type="AlphaFoldDB" id="A0A1I7XDU7"/>
<name>A0A1I7XDU7_HETBA</name>
<protein>
    <submittedName>
        <fullName evidence="3">Uncharacterized protein</fullName>
    </submittedName>
</protein>
<accession>A0A1I7XDU7</accession>
<dbReference type="WBParaSite" id="Hba_15882">
    <property type="protein sequence ID" value="Hba_15882"/>
    <property type="gene ID" value="Hba_15882"/>
</dbReference>
<dbReference type="Proteomes" id="UP000095283">
    <property type="component" value="Unplaced"/>
</dbReference>
<reference evidence="3" key="1">
    <citation type="submission" date="2016-11" db="UniProtKB">
        <authorList>
            <consortium name="WormBaseParasite"/>
        </authorList>
    </citation>
    <scope>IDENTIFICATION</scope>
</reference>
<proteinExistence type="predicted"/>
<organism evidence="2 3">
    <name type="scientific">Heterorhabditis bacteriophora</name>
    <name type="common">Entomopathogenic nematode worm</name>
    <dbReference type="NCBI Taxonomy" id="37862"/>
    <lineage>
        <taxon>Eukaryota</taxon>
        <taxon>Metazoa</taxon>
        <taxon>Ecdysozoa</taxon>
        <taxon>Nematoda</taxon>
        <taxon>Chromadorea</taxon>
        <taxon>Rhabditida</taxon>
        <taxon>Rhabditina</taxon>
        <taxon>Rhabditomorpha</taxon>
        <taxon>Strongyloidea</taxon>
        <taxon>Heterorhabditidae</taxon>
        <taxon>Heterorhabditis</taxon>
    </lineage>
</organism>
<feature type="compositionally biased region" description="Acidic residues" evidence="1">
    <location>
        <begin position="46"/>
        <end position="56"/>
    </location>
</feature>
<feature type="region of interest" description="Disordered" evidence="1">
    <location>
        <begin position="45"/>
        <end position="64"/>
    </location>
</feature>
<sequence length="64" mass="7205">MYHNTVQDLPVEGPPTIAILRLMWEESKALEVPCSDFIVVAGRDNEDVETEEDESVGVDIPELY</sequence>
<evidence type="ECO:0000313" key="3">
    <source>
        <dbReference type="WBParaSite" id="Hba_15882"/>
    </source>
</evidence>